<organism evidence="2 3">
    <name type="scientific">Streptomyces catenulae</name>
    <dbReference type="NCBI Taxonomy" id="66875"/>
    <lineage>
        <taxon>Bacteria</taxon>
        <taxon>Bacillati</taxon>
        <taxon>Actinomycetota</taxon>
        <taxon>Actinomycetes</taxon>
        <taxon>Kitasatosporales</taxon>
        <taxon>Streptomycetaceae</taxon>
        <taxon>Streptomyces</taxon>
    </lineage>
</organism>
<keyword evidence="3" id="KW-1185">Reference proteome</keyword>
<sequence length="214" mass="23053">MGSAEHAVPGTVAFEDAGTRAAWIAERRRVRIHLACLAAAWVVFFLVLTTLDSSGVIALSDVTWSGRRGRGGSNLLAAVNAVALLVCGGFACRHLIPLQTLKRVRRVLEAHPWRPVTAVQRLPRKKDTGVPVRLLLEEGGAWTRDLSTRGARPRRQWPEALERGAWHAGDLEGTGVLALPGGGRPMEIRVRGGVIVYAARADRGSAPDRPRGSA</sequence>
<proteinExistence type="predicted"/>
<name>A0ABV2YVB1_9ACTN</name>
<dbReference type="EMBL" id="JBEZVI010000003">
    <property type="protein sequence ID" value="MEU3709678.1"/>
    <property type="molecule type" value="Genomic_DNA"/>
</dbReference>
<evidence type="ECO:0000313" key="2">
    <source>
        <dbReference type="EMBL" id="MEU3709678.1"/>
    </source>
</evidence>
<accession>A0ABV2YVB1</accession>
<gene>
    <name evidence="2" type="ORF">AB0E61_06200</name>
</gene>
<comment type="caution">
    <text evidence="2">The sequence shown here is derived from an EMBL/GenBank/DDBJ whole genome shotgun (WGS) entry which is preliminary data.</text>
</comment>
<evidence type="ECO:0000256" key="1">
    <source>
        <dbReference type="SAM" id="Phobius"/>
    </source>
</evidence>
<dbReference type="RefSeq" id="WP_030280752.1">
    <property type="nucleotide sequence ID" value="NZ_JBEZVI010000003.1"/>
</dbReference>
<evidence type="ECO:0008006" key="4">
    <source>
        <dbReference type="Google" id="ProtNLM"/>
    </source>
</evidence>
<feature type="transmembrane region" description="Helical" evidence="1">
    <location>
        <begin position="30"/>
        <end position="51"/>
    </location>
</feature>
<keyword evidence="1" id="KW-0472">Membrane</keyword>
<keyword evidence="1" id="KW-0812">Transmembrane</keyword>
<keyword evidence="1" id="KW-1133">Transmembrane helix</keyword>
<protein>
    <recommendedName>
        <fullName evidence="4">PH domain-containing protein</fullName>
    </recommendedName>
</protein>
<evidence type="ECO:0000313" key="3">
    <source>
        <dbReference type="Proteomes" id="UP001550853"/>
    </source>
</evidence>
<dbReference type="Proteomes" id="UP001550853">
    <property type="component" value="Unassembled WGS sequence"/>
</dbReference>
<feature type="transmembrane region" description="Helical" evidence="1">
    <location>
        <begin position="71"/>
        <end position="96"/>
    </location>
</feature>
<reference evidence="2 3" key="1">
    <citation type="submission" date="2024-06" db="EMBL/GenBank/DDBJ databases">
        <title>The Natural Products Discovery Center: Release of the First 8490 Sequenced Strains for Exploring Actinobacteria Biosynthetic Diversity.</title>
        <authorList>
            <person name="Kalkreuter E."/>
            <person name="Kautsar S.A."/>
            <person name="Yang D."/>
            <person name="Bader C.D."/>
            <person name="Teijaro C.N."/>
            <person name="Fluegel L."/>
            <person name="Davis C.M."/>
            <person name="Simpson J.R."/>
            <person name="Lauterbach L."/>
            <person name="Steele A.D."/>
            <person name="Gui C."/>
            <person name="Meng S."/>
            <person name="Li G."/>
            <person name="Viehrig K."/>
            <person name="Ye F."/>
            <person name="Su P."/>
            <person name="Kiefer A.F."/>
            <person name="Nichols A."/>
            <person name="Cepeda A.J."/>
            <person name="Yan W."/>
            <person name="Fan B."/>
            <person name="Jiang Y."/>
            <person name="Adhikari A."/>
            <person name="Zheng C.-J."/>
            <person name="Schuster L."/>
            <person name="Cowan T.M."/>
            <person name="Smanski M.J."/>
            <person name="Chevrette M.G."/>
            <person name="De Carvalho L.P.S."/>
            <person name="Shen B."/>
        </authorList>
    </citation>
    <scope>NUCLEOTIDE SEQUENCE [LARGE SCALE GENOMIC DNA]</scope>
    <source>
        <strain evidence="2 3">NPDC033039</strain>
    </source>
</reference>